<gene>
    <name evidence="6" type="ORF">OJF2_70730</name>
</gene>
<sequence>MKPHRISSLSERVSAIWCLRTTPRGSRLRAATAPTSAHAARPSRGYAPAEAHPVAARRRLPRVARTGRLGSALAFLVAIALGPVAARGDDALVLRYDEPARNWNQALPVGNGRLGAMVFGGTAEDRLQVNEDTVWAGEPHDYAHKGAAKHLPEIRRLLFEGKQREAERLAMREFMSVPLVQLPYQPFVDVKLRFEGHDRVQDYRRELDLDQAVASVAYKLDGVTHRREAFSSFPDRVLVVRLSADQPGKLSFRAILSSPHKDHRVEAQDGTLVLDGKVGPKRVGFAGINADVPGAIRFEARLRAIADGGQAQVTAEGIDVRGANAVTLVLAGATNFKSYNDVSGDPAAKNREALAAAAGKPFEALRSAHIADHQALFRRVSIDLGTSDSARLTTDLRLKSVAKAADPALAALFFQYGRYLMIASSRPGSQPANLQGIWNESLRPPWDSKWTVNINTEMNYWPVEVANLSECAGPLFDMIADLSQTGRSVAKEQYGARGWVLHHNTDIWRGAAPINASDHGIWVTGGAWLCHHLWDHYLYTGDRAFLADRAYPIMKGAAEFFVDFLVEDPRTGKLISGPSNSPEQGGLVMGPTMDHQIIRDLFANTAAAAEVLGLDSDFAAQLKGMIPRIAPNKVGRHGQLQEWLEDKDNPKDEHRHVSHLWGLFPGSEITPDDTPDLFKAARQSLVFRGDGGTGWSKAWKINLWARLLEGDHAHKMLVEALAGNTLPNLFDTHPPFQIDGNFGATSGIAEMLLQTQNGRIHLLPALPQAWPTGSVKGLRARGGFAVDLAWKDGKLDRATIRSELGNPCEVQLGDRLVTLAIPAGQESVLGPDLKRVP</sequence>
<dbReference type="Pfam" id="PF21307">
    <property type="entry name" value="Glyco_hydro_95_C"/>
    <property type="match status" value="1"/>
</dbReference>
<dbReference type="AlphaFoldDB" id="A0A5B9WF19"/>
<evidence type="ECO:0000259" key="3">
    <source>
        <dbReference type="Pfam" id="PF14498"/>
    </source>
</evidence>
<keyword evidence="2" id="KW-1133">Transmembrane helix</keyword>
<feature type="compositionally biased region" description="Low complexity" evidence="1">
    <location>
        <begin position="29"/>
        <end position="43"/>
    </location>
</feature>
<dbReference type="InterPro" id="IPR012341">
    <property type="entry name" value="6hp_glycosidase-like_sf"/>
</dbReference>
<dbReference type="FunFam" id="1.50.10.10:FF:000028">
    <property type="entry name" value="Alpha-L-fucosidase 2"/>
    <property type="match status" value="1"/>
</dbReference>
<keyword evidence="2" id="KW-0472">Membrane</keyword>
<name>A0A5B9WF19_9BACT</name>
<proteinExistence type="predicted"/>
<dbReference type="EMBL" id="CP042997">
    <property type="protein sequence ID" value="QEH38470.1"/>
    <property type="molecule type" value="Genomic_DNA"/>
</dbReference>
<dbReference type="InterPro" id="IPR008928">
    <property type="entry name" value="6-hairpin_glycosidase_sf"/>
</dbReference>
<accession>A0A5B9WF19</accession>
<dbReference type="GO" id="GO:0004560">
    <property type="term" value="F:alpha-L-fucosidase activity"/>
    <property type="evidence" value="ECO:0007669"/>
    <property type="project" value="InterPro"/>
</dbReference>
<dbReference type="OrthoDB" id="9802600at2"/>
<dbReference type="Proteomes" id="UP000324233">
    <property type="component" value="Chromosome"/>
</dbReference>
<feature type="region of interest" description="Disordered" evidence="1">
    <location>
        <begin position="28"/>
        <end position="52"/>
    </location>
</feature>
<evidence type="ECO:0000259" key="4">
    <source>
        <dbReference type="Pfam" id="PF21307"/>
    </source>
</evidence>
<feature type="domain" description="Alpha fucosidase A-like C-terminal" evidence="4">
    <location>
        <begin position="754"/>
        <end position="815"/>
    </location>
</feature>
<dbReference type="Pfam" id="PF22124">
    <property type="entry name" value="Glyco_hydro_95_cat"/>
    <property type="match status" value="1"/>
</dbReference>
<evidence type="ECO:0000256" key="2">
    <source>
        <dbReference type="SAM" id="Phobius"/>
    </source>
</evidence>
<reference evidence="6 7" key="1">
    <citation type="submission" date="2019-08" db="EMBL/GenBank/DDBJ databases">
        <title>Deep-cultivation of Planctomycetes and their phenomic and genomic characterization uncovers novel biology.</title>
        <authorList>
            <person name="Wiegand S."/>
            <person name="Jogler M."/>
            <person name="Boedeker C."/>
            <person name="Pinto D."/>
            <person name="Vollmers J."/>
            <person name="Rivas-Marin E."/>
            <person name="Kohn T."/>
            <person name="Peeters S.H."/>
            <person name="Heuer A."/>
            <person name="Rast P."/>
            <person name="Oberbeckmann S."/>
            <person name="Bunk B."/>
            <person name="Jeske O."/>
            <person name="Meyerdierks A."/>
            <person name="Storesund J.E."/>
            <person name="Kallscheuer N."/>
            <person name="Luecker S."/>
            <person name="Lage O.M."/>
            <person name="Pohl T."/>
            <person name="Merkel B.J."/>
            <person name="Hornburger P."/>
            <person name="Mueller R.-W."/>
            <person name="Bruemmer F."/>
            <person name="Labrenz M."/>
            <person name="Spormann A.M."/>
            <person name="Op den Camp H."/>
            <person name="Overmann J."/>
            <person name="Amann R."/>
            <person name="Jetten M.S.M."/>
            <person name="Mascher T."/>
            <person name="Medema M.H."/>
            <person name="Devos D.P."/>
            <person name="Kaster A.-K."/>
            <person name="Ovreas L."/>
            <person name="Rohde M."/>
            <person name="Galperin M.Y."/>
            <person name="Jogler C."/>
        </authorList>
    </citation>
    <scope>NUCLEOTIDE SEQUENCE [LARGE SCALE GENOMIC DNA]</scope>
    <source>
        <strain evidence="6 7">OJF2</strain>
    </source>
</reference>
<feature type="transmembrane region" description="Helical" evidence="2">
    <location>
        <begin position="67"/>
        <end position="86"/>
    </location>
</feature>
<dbReference type="InterPro" id="IPR049053">
    <property type="entry name" value="AFCA-like_C"/>
</dbReference>
<dbReference type="Pfam" id="PF14498">
    <property type="entry name" value="Glyco_hyd_65N_2"/>
    <property type="match status" value="1"/>
</dbReference>
<protein>
    <submittedName>
        <fullName evidence="6">Uncharacterized protein</fullName>
    </submittedName>
</protein>
<dbReference type="PIRSF" id="PIRSF007663">
    <property type="entry name" value="UCP007663"/>
    <property type="match status" value="1"/>
</dbReference>
<dbReference type="InterPro" id="IPR054363">
    <property type="entry name" value="GH95_cat"/>
</dbReference>
<feature type="domain" description="Glycosyl hydrolase family 95 catalytic" evidence="5">
    <location>
        <begin position="362"/>
        <end position="752"/>
    </location>
</feature>
<evidence type="ECO:0000313" key="7">
    <source>
        <dbReference type="Proteomes" id="UP000324233"/>
    </source>
</evidence>
<keyword evidence="2" id="KW-0812">Transmembrane</keyword>
<dbReference type="PANTHER" id="PTHR31084:SF0">
    <property type="entry name" value="ALPHA-L-FUCOSIDASE 2"/>
    <property type="match status" value="1"/>
</dbReference>
<dbReference type="InterPro" id="IPR027414">
    <property type="entry name" value="GH95_N_dom"/>
</dbReference>
<keyword evidence="7" id="KW-1185">Reference proteome</keyword>
<feature type="domain" description="Glycosyl hydrolase family 95 N-terminal" evidence="3">
    <location>
        <begin position="94"/>
        <end position="338"/>
    </location>
</feature>
<evidence type="ECO:0000259" key="5">
    <source>
        <dbReference type="Pfam" id="PF22124"/>
    </source>
</evidence>
<dbReference type="SUPFAM" id="SSF48208">
    <property type="entry name" value="Six-hairpin glycosidases"/>
    <property type="match status" value="1"/>
</dbReference>
<evidence type="ECO:0000313" key="6">
    <source>
        <dbReference type="EMBL" id="QEH38470.1"/>
    </source>
</evidence>
<organism evidence="6 7">
    <name type="scientific">Aquisphaera giovannonii</name>
    <dbReference type="NCBI Taxonomy" id="406548"/>
    <lineage>
        <taxon>Bacteria</taxon>
        <taxon>Pseudomonadati</taxon>
        <taxon>Planctomycetota</taxon>
        <taxon>Planctomycetia</taxon>
        <taxon>Isosphaerales</taxon>
        <taxon>Isosphaeraceae</taxon>
        <taxon>Aquisphaera</taxon>
    </lineage>
</organism>
<dbReference type="Gene3D" id="1.50.10.10">
    <property type="match status" value="1"/>
</dbReference>
<dbReference type="KEGG" id="agv:OJF2_70730"/>
<dbReference type="PANTHER" id="PTHR31084">
    <property type="entry name" value="ALPHA-L-FUCOSIDASE 2"/>
    <property type="match status" value="1"/>
</dbReference>
<evidence type="ECO:0000256" key="1">
    <source>
        <dbReference type="SAM" id="MobiDB-lite"/>
    </source>
</evidence>
<dbReference type="InterPro" id="IPR016518">
    <property type="entry name" value="Alpha-L-fucosidase"/>
</dbReference>
<dbReference type="GO" id="GO:0005975">
    <property type="term" value="P:carbohydrate metabolic process"/>
    <property type="evidence" value="ECO:0007669"/>
    <property type="project" value="InterPro"/>
</dbReference>